<reference evidence="1" key="1">
    <citation type="journal article" date="2023" name="Science">
        <title>Genome structures resolve the early diversification of teleost fishes.</title>
        <authorList>
            <person name="Parey E."/>
            <person name="Louis A."/>
            <person name="Montfort J."/>
            <person name="Bouchez O."/>
            <person name="Roques C."/>
            <person name="Iampietro C."/>
            <person name="Lluch J."/>
            <person name="Castinel A."/>
            <person name="Donnadieu C."/>
            <person name="Desvignes T."/>
            <person name="Floi Bucao C."/>
            <person name="Jouanno E."/>
            <person name="Wen M."/>
            <person name="Mejri S."/>
            <person name="Dirks R."/>
            <person name="Jansen H."/>
            <person name="Henkel C."/>
            <person name="Chen W.J."/>
            <person name="Zahm M."/>
            <person name="Cabau C."/>
            <person name="Klopp C."/>
            <person name="Thompson A.W."/>
            <person name="Robinson-Rechavi M."/>
            <person name="Braasch I."/>
            <person name="Lecointre G."/>
            <person name="Bobe J."/>
            <person name="Postlethwait J.H."/>
            <person name="Berthelot C."/>
            <person name="Roest Crollius H."/>
            <person name="Guiguen Y."/>
        </authorList>
    </citation>
    <scope>NUCLEOTIDE SEQUENCE</scope>
    <source>
        <strain evidence="1">NC1722</strain>
    </source>
</reference>
<gene>
    <name evidence="1" type="ORF">AAFF_G00263010</name>
</gene>
<name>A0AAD7WT55_9TELE</name>
<protein>
    <submittedName>
        <fullName evidence="1">Uncharacterized protein</fullName>
    </submittedName>
</protein>
<dbReference type="Proteomes" id="UP001221898">
    <property type="component" value="Unassembled WGS sequence"/>
</dbReference>
<evidence type="ECO:0000313" key="1">
    <source>
        <dbReference type="EMBL" id="KAJ8408073.1"/>
    </source>
</evidence>
<proteinExistence type="predicted"/>
<keyword evidence="2" id="KW-1185">Reference proteome</keyword>
<dbReference type="AlphaFoldDB" id="A0AAD7WT55"/>
<dbReference type="EMBL" id="JAINUG010000036">
    <property type="protein sequence ID" value="KAJ8408073.1"/>
    <property type="molecule type" value="Genomic_DNA"/>
</dbReference>
<accession>A0AAD7WT55</accession>
<organism evidence="1 2">
    <name type="scientific">Aldrovandia affinis</name>
    <dbReference type="NCBI Taxonomy" id="143900"/>
    <lineage>
        <taxon>Eukaryota</taxon>
        <taxon>Metazoa</taxon>
        <taxon>Chordata</taxon>
        <taxon>Craniata</taxon>
        <taxon>Vertebrata</taxon>
        <taxon>Euteleostomi</taxon>
        <taxon>Actinopterygii</taxon>
        <taxon>Neopterygii</taxon>
        <taxon>Teleostei</taxon>
        <taxon>Notacanthiformes</taxon>
        <taxon>Halosauridae</taxon>
        <taxon>Aldrovandia</taxon>
    </lineage>
</organism>
<evidence type="ECO:0000313" key="2">
    <source>
        <dbReference type="Proteomes" id="UP001221898"/>
    </source>
</evidence>
<sequence>MNSTLSHNRRAQYLRHGSAEVDGLWLVARITEPSRTHSEGPRMQGPVSVYPIKHILLMHPLPFKTFPTPQLVCKCASRLASKPANGNGSPRQSIAGAGPIERAPGAWLLSHWSSARRWAELEHKVAPRSPSLKENACSLPEQRQTRVVSVPLRGDL</sequence>
<comment type="caution">
    <text evidence="1">The sequence shown here is derived from an EMBL/GenBank/DDBJ whole genome shotgun (WGS) entry which is preliminary data.</text>
</comment>